<feature type="transmembrane region" description="Helical" evidence="1">
    <location>
        <begin position="20"/>
        <end position="41"/>
    </location>
</feature>
<evidence type="ECO:0008006" key="4">
    <source>
        <dbReference type="Google" id="ProtNLM"/>
    </source>
</evidence>
<feature type="transmembrane region" description="Helical" evidence="1">
    <location>
        <begin position="78"/>
        <end position="100"/>
    </location>
</feature>
<dbReference type="AlphaFoldDB" id="A0A1H9P9I3"/>
<keyword evidence="1" id="KW-0472">Membrane</keyword>
<sequence>MNWLDTAFTLIDMRSFSNLWYWIGLAMVWSTTSHWVLGVPFDMVARARRYGGQAEADLEDMVRINVNRLLFIGRVSGLWLVALGAMGLTALVILGFWYQLEFAQAVFLIVFPLSFVGGLSFSTARLIVAQGLSGEALRRRLLRHRQTTQVIGMISIFFTAMWGMYQNMNLGPFG</sequence>
<organism evidence="2 3">
    <name type="scientific">Tranquillimonas rosea</name>
    <dbReference type="NCBI Taxonomy" id="641238"/>
    <lineage>
        <taxon>Bacteria</taxon>
        <taxon>Pseudomonadati</taxon>
        <taxon>Pseudomonadota</taxon>
        <taxon>Alphaproteobacteria</taxon>
        <taxon>Rhodobacterales</taxon>
        <taxon>Roseobacteraceae</taxon>
        <taxon>Tranquillimonas</taxon>
    </lineage>
</organism>
<gene>
    <name evidence="2" type="ORF">SAMN04490244_10169</name>
</gene>
<dbReference type="Proteomes" id="UP000198885">
    <property type="component" value="Unassembled WGS sequence"/>
</dbReference>
<feature type="transmembrane region" description="Helical" evidence="1">
    <location>
        <begin position="148"/>
        <end position="165"/>
    </location>
</feature>
<proteinExistence type="predicted"/>
<keyword evidence="1" id="KW-0812">Transmembrane</keyword>
<keyword evidence="1" id="KW-1133">Transmembrane helix</keyword>
<accession>A0A1H9P9I3</accession>
<keyword evidence="3" id="KW-1185">Reference proteome</keyword>
<evidence type="ECO:0000256" key="1">
    <source>
        <dbReference type="SAM" id="Phobius"/>
    </source>
</evidence>
<dbReference type="EMBL" id="FOGU01000001">
    <property type="protein sequence ID" value="SER44489.1"/>
    <property type="molecule type" value="Genomic_DNA"/>
</dbReference>
<dbReference type="RefSeq" id="WP_235859738.1">
    <property type="nucleotide sequence ID" value="NZ_CBDDGO010000004.1"/>
</dbReference>
<evidence type="ECO:0000313" key="3">
    <source>
        <dbReference type="Proteomes" id="UP000198885"/>
    </source>
</evidence>
<evidence type="ECO:0000313" key="2">
    <source>
        <dbReference type="EMBL" id="SER44489.1"/>
    </source>
</evidence>
<dbReference type="STRING" id="641238.SAMN04490244_10169"/>
<protein>
    <recommendedName>
        <fullName evidence="4">Component of SufBCD complex</fullName>
    </recommendedName>
</protein>
<reference evidence="2 3" key="1">
    <citation type="submission" date="2016-10" db="EMBL/GenBank/DDBJ databases">
        <authorList>
            <person name="de Groot N.N."/>
        </authorList>
    </citation>
    <scope>NUCLEOTIDE SEQUENCE [LARGE SCALE GENOMIC DNA]</scope>
    <source>
        <strain evidence="2 3">DSM 23042</strain>
    </source>
</reference>
<feature type="transmembrane region" description="Helical" evidence="1">
    <location>
        <begin position="106"/>
        <end position="128"/>
    </location>
</feature>
<name>A0A1H9P9I3_9RHOB</name>